<dbReference type="EMBL" id="ATNB01000145">
    <property type="protein sequence ID" value="EPP34944.1"/>
    <property type="molecule type" value="Genomic_DNA"/>
</dbReference>
<dbReference type="Proteomes" id="UP000016200">
    <property type="component" value="Unassembled WGS sequence"/>
</dbReference>
<evidence type="ECO:0000313" key="3">
    <source>
        <dbReference type="Proteomes" id="UP000016200"/>
    </source>
</evidence>
<sequence length="47" mass="5114">MATKDRPAQAEPQETAASPSHRECSLPEEPSTSRSGLLPPIRNRPES</sequence>
<feature type="region of interest" description="Disordered" evidence="1">
    <location>
        <begin position="1"/>
        <end position="47"/>
    </location>
</feature>
<feature type="non-terminal residue" evidence="2">
    <location>
        <position position="47"/>
    </location>
</feature>
<dbReference type="AlphaFoldDB" id="S7J3E8"/>
<evidence type="ECO:0000313" key="2">
    <source>
        <dbReference type="EMBL" id="EPP34944.1"/>
    </source>
</evidence>
<organism evidence="2 3">
    <name type="scientific">Chlamydia ibidis</name>
    <dbReference type="NCBI Taxonomy" id="1405396"/>
    <lineage>
        <taxon>Bacteria</taxon>
        <taxon>Pseudomonadati</taxon>
        <taxon>Chlamydiota</taxon>
        <taxon>Chlamydiia</taxon>
        <taxon>Chlamydiales</taxon>
        <taxon>Chlamydiaceae</taxon>
        <taxon>Chlamydia/Chlamydophila group</taxon>
        <taxon>Chlamydia</taxon>
    </lineage>
</organism>
<evidence type="ECO:0000256" key="1">
    <source>
        <dbReference type="SAM" id="MobiDB-lite"/>
    </source>
</evidence>
<dbReference type="HOGENOM" id="CLU_3176853_0_0_0"/>
<reference evidence="2 3" key="1">
    <citation type="submission" date="2013-04" db="EMBL/GenBank/DDBJ databases">
        <title>Genome sequence of Chlamydia psittaci 10-1398/11.</title>
        <authorList>
            <person name="Huot-Creasy H."/>
            <person name="McCracken C.L."/>
            <person name="Humphries M."/>
            <person name="Sachse K."/>
            <person name="Laroucau K."/>
            <person name="Bavoil P."/>
            <person name="Myers G.S."/>
        </authorList>
    </citation>
    <scope>NUCLEOTIDE SEQUENCE [LARGE SCALE GENOMIC DNA]</scope>
    <source>
        <strain evidence="2 3">10_1398_11</strain>
    </source>
</reference>
<accession>S7J3E8</accession>
<comment type="caution">
    <text evidence="2">The sequence shown here is derived from an EMBL/GenBank/DDBJ whole genome shotgun (WGS) entry which is preliminary data.</text>
</comment>
<gene>
    <name evidence="2" type="ORF">CP10139811_1470</name>
</gene>
<name>S7J3E8_9CHLA</name>
<protein>
    <submittedName>
        <fullName evidence="2">Uncharacterized protein</fullName>
    </submittedName>
</protein>
<proteinExistence type="predicted"/>